<proteinExistence type="predicted"/>
<dbReference type="Proteomes" id="UP000007494">
    <property type="component" value="Chromosome VI"/>
</dbReference>
<feature type="compositionally biased region" description="Basic and acidic residues" evidence="2">
    <location>
        <begin position="1097"/>
        <end position="1124"/>
    </location>
</feature>
<feature type="region of interest" description="Disordered" evidence="2">
    <location>
        <begin position="1149"/>
        <end position="1235"/>
    </location>
</feature>
<dbReference type="InParanoid" id="F0VDL1"/>
<keyword evidence="5" id="KW-1185">Reference proteome</keyword>
<dbReference type="GeneID" id="13444355"/>
<feature type="region of interest" description="Disordered" evidence="2">
    <location>
        <begin position="1097"/>
        <end position="1128"/>
    </location>
</feature>
<evidence type="ECO:0000313" key="5">
    <source>
        <dbReference type="Proteomes" id="UP000007494"/>
    </source>
</evidence>
<feature type="compositionally biased region" description="Basic and acidic residues" evidence="2">
    <location>
        <begin position="795"/>
        <end position="820"/>
    </location>
</feature>
<evidence type="ECO:0000256" key="2">
    <source>
        <dbReference type="SAM" id="MobiDB-lite"/>
    </source>
</evidence>
<dbReference type="VEuPathDB" id="ToxoDB:NCLIV_015960"/>
<name>F0VDL1_NEOCL</name>
<reference evidence="5" key="3">
    <citation type="journal article" date="2012" name="PLoS Pathog.">
        <title>Comparative genomics of the apicomplexan parasites Toxoplasma gondii and Neospora caninum: Coccidia differing in host range and transmission strategy.</title>
        <authorList>
            <person name="Reid A.J."/>
            <person name="Vermont S.J."/>
            <person name="Cotton J.A."/>
            <person name="Harris D."/>
            <person name="Hill-Cawthorne G.A."/>
            <person name="Konen-Waisman S."/>
            <person name="Latham S.M."/>
            <person name="Mourier T."/>
            <person name="Norton R."/>
            <person name="Quail M.A."/>
            <person name="Sanders M."/>
            <person name="Shanmugam D."/>
            <person name="Sohal A."/>
            <person name="Wasmuth J.D."/>
            <person name="Brunk B."/>
            <person name="Grigg M.E."/>
            <person name="Howard J.C."/>
            <person name="Parkinson J."/>
            <person name="Roos D.S."/>
            <person name="Trees A.J."/>
            <person name="Berriman M."/>
            <person name="Pain A."/>
            <person name="Wastling J.M."/>
        </authorList>
    </citation>
    <scope>NUCLEOTIDE SEQUENCE [LARGE SCALE GENOMIC DNA]</scope>
    <source>
        <strain evidence="5">Liverpool</strain>
    </source>
</reference>
<sequence>MADLTLEPRGACASRYLMADLEDLDSSEGNSLVPYSRLGKSGADTNLYSMTPDISSRCAASRGLLRDDSRPSGGFDDLLGCPRSMSPDKDLGGLGRRPASRLSPAELKAQVRLRNMCGKPLRPDDVLVTRILSGEKSYWEALDEMRNLCASLTVENEKLKTGNAKATTRALELEQKSRAEIRRLQTLQRVTRDELEMKLQDLTAENVRLRQSRDVQRALQEQKVQMQKQIERFRQDSEEKGRLAAQRARELQLLKEETQRTTETAEALKGRVESLQAKLAEAVSQKNLLLIRVKKDIRDIQDSAQQAREAVLAEKARSEQQAAEVEKHAQMQIQLHERKIRDLQQTVASEESQGEYYRRKYEEASKQLAKLKTQFDSTQHKTETDIALRERKVQELSESLNAAQKARDRSVQELNAMRSKYNILRGELEKAEQRRNHAEQEAIRAGAQVETMDVGRSTLETKVSELQLERSGLLEKLQLAEQEVSDLREAKNKIKASLDLAYQKEQFRLMEENSRLGTDLKVAQQQLEAVTRQKEQLQTDAERLRGAEEELRELQVDFLKMKTTLQLVQGRPCENAKVVADGVVSSLRAYLELKKATETQEQSLASLSQQNQALSQKASEVAALTREMLALESENRSLNDHIAALTGELRTMGDQQTALQLEKEAQEGAHRQQIDRLQKELEARRREMDHQLEQVKERTRQETTKLTTELDRVKKLLEAEKKRTSELQSQMEDATAEASRRVADSEKRYQEQLRERNAQIEAMGVERDALAAETKEELQALKKTQAEALKAARAERDRALAERESHYQQQLEDMRGRHEQQLASQNHQKQELQQRLQQVELSLQETEAALRRELDAKAADARSLQGQKEKLERELAAAKERLEDELRSAERNVERLKRERQQDVERLQKELEEATRTAAEADAAAAEKLITLEADAKTTRDQLKKATASSEEKDALLETAKAKYADLANKHNDLVQKFNDLVDESKKLKKDLNVTADDKEAKEKQIKKLTDAQARDQEEIAAIRLKEREAVATGDRLTADIEKLKAEHRAAELKLKKDIDAITTDKEAVEAKLAQAQRMHSEEAEALKHRIGQLTKEKADLEKAQQRLEEEKAALEQEQRKAASEAKTAQEILQKNIADLQKRNQDLESGLKTAKAAGAAAARSPAPAGAAQAGQAAPPQAPPPAEEGGLFSWFGGGAPAEEPPESPDSSAVGATAAEGAAPEGDAAESSSWGWW</sequence>
<evidence type="ECO:0000313" key="3">
    <source>
        <dbReference type="EMBL" id="CBZ51804.1"/>
    </source>
</evidence>
<feature type="region of interest" description="Disordered" evidence="2">
    <location>
        <begin position="76"/>
        <end position="99"/>
    </location>
</feature>
<dbReference type="OrthoDB" id="331436at2759"/>
<keyword evidence="1" id="KW-0175">Coiled coil</keyword>
<feature type="region of interest" description="Disordered" evidence="2">
    <location>
        <begin position="723"/>
        <end position="743"/>
    </location>
</feature>
<feature type="region of interest" description="Disordered" evidence="2">
    <location>
        <begin position="795"/>
        <end position="833"/>
    </location>
</feature>
<feature type="coiled-coil region" evidence="1">
    <location>
        <begin position="156"/>
        <end position="564"/>
    </location>
</feature>
<feature type="compositionally biased region" description="Low complexity" evidence="2">
    <location>
        <begin position="1207"/>
        <end position="1235"/>
    </location>
</feature>
<reference evidence="3" key="2">
    <citation type="submission" date="2011-03" db="EMBL/GenBank/DDBJ databases">
        <title>Comparative genomics and transcriptomics of Neospora caninum and Toxoplasma gondii.</title>
        <authorList>
            <person name="Reid A.J."/>
            <person name="Sohal A."/>
            <person name="Harris D."/>
            <person name="Quail M."/>
            <person name="Sanders M."/>
            <person name="Berriman M."/>
            <person name="Wastling J.M."/>
            <person name="Pain A."/>
        </authorList>
    </citation>
    <scope>NUCLEOTIDE SEQUENCE</scope>
    <source>
        <strain evidence="3">Liverpool</strain>
    </source>
</reference>
<dbReference type="OMA" id="NAMRSKY"/>
<dbReference type="AlphaFoldDB" id="F0VDL1"/>
<evidence type="ECO:0000313" key="4">
    <source>
        <dbReference type="EMBL" id="CEL65762.1"/>
    </source>
</evidence>
<accession>F0VDL1</accession>
<evidence type="ECO:0000256" key="1">
    <source>
        <dbReference type="SAM" id="Coils"/>
    </source>
</evidence>
<dbReference type="RefSeq" id="XP_003881837.1">
    <property type="nucleotide sequence ID" value="XM_003881788.1"/>
</dbReference>
<dbReference type="eggNOG" id="ENOG502RSVT">
    <property type="taxonomic scope" value="Eukaryota"/>
</dbReference>
<feature type="compositionally biased region" description="Low complexity" evidence="2">
    <location>
        <begin position="1154"/>
        <end position="1178"/>
    </location>
</feature>
<dbReference type="EMBL" id="LN714480">
    <property type="protein sequence ID" value="CEL65762.1"/>
    <property type="molecule type" value="Genomic_DNA"/>
</dbReference>
<organism evidence="3 5">
    <name type="scientific">Neospora caninum (strain Liverpool)</name>
    <dbReference type="NCBI Taxonomy" id="572307"/>
    <lineage>
        <taxon>Eukaryota</taxon>
        <taxon>Sar</taxon>
        <taxon>Alveolata</taxon>
        <taxon>Apicomplexa</taxon>
        <taxon>Conoidasida</taxon>
        <taxon>Coccidia</taxon>
        <taxon>Eucoccidiorida</taxon>
        <taxon>Eimeriorina</taxon>
        <taxon>Sarcocystidae</taxon>
        <taxon>Neospora</taxon>
    </lineage>
</organism>
<reference evidence="4" key="4">
    <citation type="journal article" date="2015" name="PLoS ONE">
        <title>Comprehensive Evaluation of Toxoplasma gondii VEG and Neospora caninum LIV Genomes with Tachyzoite Stage Transcriptome and Proteome Defines Novel Transcript Features.</title>
        <authorList>
            <person name="Ramaprasad A."/>
            <person name="Mourier T."/>
            <person name="Naeem R."/>
            <person name="Malas T.B."/>
            <person name="Moussa E."/>
            <person name="Panigrahi A."/>
            <person name="Vermont S.J."/>
            <person name="Otto T.D."/>
            <person name="Wastling J."/>
            <person name="Pain A."/>
        </authorList>
    </citation>
    <scope>NUCLEOTIDE SEQUENCE</scope>
    <source>
        <strain evidence="4">Liverpool</strain>
    </source>
</reference>
<reference evidence="3" key="1">
    <citation type="submission" date="2011-02" db="EMBL/GenBank/DDBJ databases">
        <authorList>
            <person name="Aslett M."/>
        </authorList>
    </citation>
    <scope>NUCLEOTIDE SEQUENCE</scope>
    <source>
        <strain evidence="3">Liverpool</strain>
    </source>
</reference>
<gene>
    <name evidence="4" type="ORF">BN1204_015960</name>
    <name evidence="3" type="ORF">NCLIV_015960</name>
</gene>
<protein>
    <submittedName>
        <fullName evidence="3">GF13052, related</fullName>
    </submittedName>
</protein>
<dbReference type="EMBL" id="FR823387">
    <property type="protein sequence ID" value="CBZ51804.1"/>
    <property type="molecule type" value="Genomic_DNA"/>
</dbReference>